<protein>
    <submittedName>
        <fullName evidence="1">Uncharacterized protein</fullName>
    </submittedName>
</protein>
<organism evidence="1 2">
    <name type="scientific">Paraburkholderia fungorum</name>
    <dbReference type="NCBI Taxonomy" id="134537"/>
    <lineage>
        <taxon>Bacteria</taxon>
        <taxon>Pseudomonadati</taxon>
        <taxon>Pseudomonadota</taxon>
        <taxon>Betaproteobacteria</taxon>
        <taxon>Burkholderiales</taxon>
        <taxon>Burkholderiaceae</taxon>
        <taxon>Paraburkholderia</taxon>
    </lineage>
</organism>
<reference evidence="1 2" key="1">
    <citation type="submission" date="2020-08" db="EMBL/GenBank/DDBJ databases">
        <title>Genomic Encyclopedia of Type Strains, Phase IV (KMG-V): Genome sequencing to study the core and pangenomes of soil and plant-associated prokaryotes.</title>
        <authorList>
            <person name="Whitman W."/>
        </authorList>
    </citation>
    <scope>NUCLEOTIDE SEQUENCE [LARGE SCALE GENOMIC DNA]</scope>
    <source>
        <strain evidence="1 2">SEMIA 4013</strain>
    </source>
</reference>
<evidence type="ECO:0000313" key="2">
    <source>
        <dbReference type="Proteomes" id="UP000518681"/>
    </source>
</evidence>
<dbReference type="Proteomes" id="UP000518681">
    <property type="component" value="Unassembled WGS sequence"/>
</dbReference>
<evidence type="ECO:0000313" key="1">
    <source>
        <dbReference type="EMBL" id="MBB6205001.1"/>
    </source>
</evidence>
<dbReference type="EMBL" id="JACIIK010000011">
    <property type="protein sequence ID" value="MBB6205001.1"/>
    <property type="molecule type" value="Genomic_DNA"/>
</dbReference>
<dbReference type="AlphaFoldDB" id="A0AAW3V3V1"/>
<dbReference type="GeneID" id="77013437"/>
<comment type="caution">
    <text evidence="1">The sequence shown here is derived from an EMBL/GenBank/DDBJ whole genome shotgun (WGS) entry which is preliminary data.</text>
</comment>
<gene>
    <name evidence="1" type="ORF">GGD69_005895</name>
</gene>
<accession>A0AAW3V3V1</accession>
<name>A0AAW3V3V1_9BURK</name>
<dbReference type="RefSeq" id="WP_255246785.1">
    <property type="nucleotide sequence ID" value="NZ_CADFGE010000013.1"/>
</dbReference>
<proteinExistence type="predicted"/>
<sequence>MRFSGLTTRRHTKSYLLMAHRRDSDCGRLMVLKRASTPVYIDHA</sequence>